<dbReference type="InterPro" id="IPR034660">
    <property type="entry name" value="DinB/YfiT-like"/>
</dbReference>
<evidence type="ECO:0000313" key="2">
    <source>
        <dbReference type="Proteomes" id="UP000288669"/>
    </source>
</evidence>
<reference evidence="1 2" key="1">
    <citation type="submission" date="2017-05" db="EMBL/GenBank/DDBJ databases">
        <title>Vagococcus spp. assemblies.</title>
        <authorList>
            <person name="Gulvik C.A."/>
        </authorList>
    </citation>
    <scope>NUCLEOTIDE SEQUENCE [LARGE SCALE GENOMIC DNA]</scope>
    <source>
        <strain evidence="1 2">DSM 24756</strain>
    </source>
</reference>
<dbReference type="InterPro" id="IPR012550">
    <property type="entry name" value="DUF1706"/>
</dbReference>
<evidence type="ECO:0000313" key="1">
    <source>
        <dbReference type="EMBL" id="RSU08665.1"/>
    </source>
</evidence>
<evidence type="ECO:0008006" key="3">
    <source>
        <dbReference type="Google" id="ProtNLM"/>
    </source>
</evidence>
<dbReference type="AlphaFoldDB" id="A0A430AKQ2"/>
<gene>
    <name evidence="1" type="ORF">CBF30_05415</name>
</gene>
<dbReference type="OrthoDB" id="9786621at2"/>
<accession>A0A430AKQ2</accession>
<dbReference type="Pfam" id="PF08020">
    <property type="entry name" value="DUF1706"/>
    <property type="match status" value="1"/>
</dbReference>
<sequence>MARPTTKQDLIQIANEKFSQLQLLINTFPIDKQETDFSFNQDFLEKKKEAHWQRDKNLRDVLIHLYEWHQLLLNWIQRNNAGISSSFLPTPYNWRNYAQMNEAFIRKHQETSLQSAKESLEKSHLAVMKQLKQYTNEQLFAKKQFSWTGSTTLGSYFVSSTSSHYDWAIKKLKQVKKQGSF</sequence>
<organism evidence="1 2">
    <name type="scientific">Vagococcus entomophilus</name>
    <dbReference type="NCBI Taxonomy" id="1160095"/>
    <lineage>
        <taxon>Bacteria</taxon>
        <taxon>Bacillati</taxon>
        <taxon>Bacillota</taxon>
        <taxon>Bacilli</taxon>
        <taxon>Lactobacillales</taxon>
        <taxon>Enterococcaceae</taxon>
        <taxon>Vagococcus</taxon>
    </lineage>
</organism>
<dbReference type="PANTHER" id="PTHR40658">
    <property type="match status" value="1"/>
</dbReference>
<dbReference type="Gene3D" id="1.20.120.450">
    <property type="entry name" value="dinb family like domain"/>
    <property type="match status" value="1"/>
</dbReference>
<dbReference type="RefSeq" id="WP_126823482.1">
    <property type="nucleotide sequence ID" value="NZ_JBHLWU010000001.1"/>
</dbReference>
<dbReference type="EMBL" id="NGJZ01000001">
    <property type="protein sequence ID" value="RSU08665.1"/>
    <property type="molecule type" value="Genomic_DNA"/>
</dbReference>
<dbReference type="PANTHER" id="PTHR40658:SF4">
    <property type="entry name" value="HYPOTHETICAL CYTOSOLIC PROTEIN"/>
    <property type="match status" value="1"/>
</dbReference>
<dbReference type="PIRSF" id="PIRSF031551">
    <property type="entry name" value="DUF1706"/>
    <property type="match status" value="1"/>
</dbReference>
<keyword evidence="2" id="KW-1185">Reference proteome</keyword>
<protein>
    <recommendedName>
        <fullName evidence="3">ClbS/DfsB family four-helix bundle protein</fullName>
    </recommendedName>
</protein>
<dbReference type="Proteomes" id="UP000288669">
    <property type="component" value="Unassembled WGS sequence"/>
</dbReference>
<name>A0A430AKQ2_9ENTE</name>
<proteinExistence type="predicted"/>
<comment type="caution">
    <text evidence="1">The sequence shown here is derived from an EMBL/GenBank/DDBJ whole genome shotgun (WGS) entry which is preliminary data.</text>
</comment>